<dbReference type="Proteomes" id="UP000050490">
    <property type="component" value="Unassembled WGS sequence"/>
</dbReference>
<evidence type="ECO:0000313" key="1">
    <source>
        <dbReference type="EMBL" id="KPX21656.1"/>
    </source>
</evidence>
<evidence type="ECO:0000313" key="5">
    <source>
        <dbReference type="Proteomes" id="UP000272627"/>
    </source>
</evidence>
<name>A0A0P9U827_PSEA0</name>
<gene>
    <name evidence="1" type="ORF">ALO70_05237</name>
    <name evidence="3" type="ORF">ALQ39_05224</name>
    <name evidence="2" type="ORF">ALQ86_05127</name>
</gene>
<organism evidence="1 4">
    <name type="scientific">Pseudomonas amygdali pv. eriobotryae</name>
    <dbReference type="NCBI Taxonomy" id="129137"/>
    <lineage>
        <taxon>Bacteria</taxon>
        <taxon>Pseudomonadati</taxon>
        <taxon>Pseudomonadota</taxon>
        <taxon>Gammaproteobacteria</taxon>
        <taxon>Pseudomonadales</taxon>
        <taxon>Pseudomonadaceae</taxon>
        <taxon>Pseudomonas</taxon>
        <taxon>Pseudomonas amygdali</taxon>
    </lineage>
</organism>
<evidence type="ECO:0000313" key="3">
    <source>
        <dbReference type="EMBL" id="RMO51887.1"/>
    </source>
</evidence>
<evidence type="ECO:0008006" key="7">
    <source>
        <dbReference type="Google" id="ProtNLM"/>
    </source>
</evidence>
<dbReference type="EMBL" id="RBPV01000424">
    <property type="protein sequence ID" value="RMO51887.1"/>
    <property type="molecule type" value="Genomic_DNA"/>
</dbReference>
<dbReference type="Proteomes" id="UP000275613">
    <property type="component" value="Unassembled WGS sequence"/>
</dbReference>
<reference evidence="1 4" key="1">
    <citation type="submission" date="2015-09" db="EMBL/GenBank/DDBJ databases">
        <title>Genome announcement of multiple Pseudomonas syringae strains.</title>
        <authorList>
            <person name="Thakur S."/>
            <person name="Wang P.W."/>
            <person name="Gong Y."/>
            <person name="Weir B.S."/>
            <person name="Guttman D.S."/>
        </authorList>
    </citation>
    <scope>NUCLEOTIDE SEQUENCE [LARGE SCALE GENOMIC DNA]</scope>
    <source>
        <strain evidence="1 4">ICMP4455</strain>
    </source>
</reference>
<protein>
    <recommendedName>
        <fullName evidence="7">Transposase</fullName>
    </recommendedName>
</protein>
<proteinExistence type="predicted"/>
<evidence type="ECO:0000313" key="4">
    <source>
        <dbReference type="Proteomes" id="UP000050490"/>
    </source>
</evidence>
<evidence type="ECO:0000313" key="2">
    <source>
        <dbReference type="EMBL" id="RML96403.1"/>
    </source>
</evidence>
<evidence type="ECO:0000313" key="6">
    <source>
        <dbReference type="Proteomes" id="UP000275613"/>
    </source>
</evidence>
<dbReference type="EMBL" id="RBOA01000410">
    <property type="protein sequence ID" value="RML96403.1"/>
    <property type="molecule type" value="Genomic_DNA"/>
</dbReference>
<dbReference type="AlphaFoldDB" id="A0A0P9U827"/>
<sequence>MRRWVAQLQLERGGVTPTAKALTPEQQTIQELQARINRWSLRRKS</sequence>
<dbReference type="Proteomes" id="UP000272627">
    <property type="component" value="Unassembled WGS sequence"/>
</dbReference>
<comment type="caution">
    <text evidence="1">The sequence shown here is derived from an EMBL/GenBank/DDBJ whole genome shotgun (WGS) entry which is preliminary data.</text>
</comment>
<accession>A0A0P9U827</accession>
<dbReference type="PATRIC" id="fig|129137.4.peg.3860"/>
<reference evidence="5 6" key="2">
    <citation type="submission" date="2018-08" db="EMBL/GenBank/DDBJ databases">
        <title>Recombination of ecologically and evolutionarily significant loci maintains genetic cohesion in the Pseudomonas syringae species complex.</title>
        <authorList>
            <person name="Dillon M."/>
            <person name="Thakur S."/>
            <person name="Almeida R.N.D."/>
            <person name="Weir B.S."/>
            <person name="Guttman D.S."/>
        </authorList>
    </citation>
    <scope>NUCLEOTIDE SEQUENCE [LARGE SCALE GENOMIC DNA]</scope>
    <source>
        <strain evidence="3 6">ICMP 4316</strain>
        <strain evidence="2 5">ICMP 8636</strain>
    </source>
</reference>
<dbReference type="EMBL" id="LJQI01000383">
    <property type="protein sequence ID" value="KPX21656.1"/>
    <property type="molecule type" value="Genomic_DNA"/>
</dbReference>